<keyword evidence="3" id="KW-1185">Reference proteome</keyword>
<dbReference type="EMBL" id="JAAAHW010002441">
    <property type="protein sequence ID" value="KAF9991937.1"/>
    <property type="molecule type" value="Genomic_DNA"/>
</dbReference>
<feature type="region of interest" description="Disordered" evidence="1">
    <location>
        <begin position="19"/>
        <end position="59"/>
    </location>
</feature>
<evidence type="ECO:0000256" key="1">
    <source>
        <dbReference type="SAM" id="MobiDB-lite"/>
    </source>
</evidence>
<evidence type="ECO:0000313" key="2">
    <source>
        <dbReference type="EMBL" id="KAF9991937.1"/>
    </source>
</evidence>
<evidence type="ECO:0000313" key="3">
    <source>
        <dbReference type="Proteomes" id="UP000749646"/>
    </source>
</evidence>
<feature type="region of interest" description="Disordered" evidence="1">
    <location>
        <begin position="113"/>
        <end position="150"/>
    </location>
</feature>
<name>A0A9P6SQT0_9FUNG</name>
<feature type="non-terminal residue" evidence="2">
    <location>
        <position position="150"/>
    </location>
</feature>
<protein>
    <submittedName>
        <fullName evidence="2">Uncharacterized protein</fullName>
    </submittedName>
</protein>
<proteinExistence type="predicted"/>
<dbReference type="Proteomes" id="UP000749646">
    <property type="component" value="Unassembled WGS sequence"/>
</dbReference>
<organism evidence="2 3">
    <name type="scientific">Modicella reniformis</name>
    <dbReference type="NCBI Taxonomy" id="1440133"/>
    <lineage>
        <taxon>Eukaryota</taxon>
        <taxon>Fungi</taxon>
        <taxon>Fungi incertae sedis</taxon>
        <taxon>Mucoromycota</taxon>
        <taxon>Mortierellomycotina</taxon>
        <taxon>Mortierellomycetes</taxon>
        <taxon>Mortierellales</taxon>
        <taxon>Mortierellaceae</taxon>
        <taxon>Modicella</taxon>
    </lineage>
</organism>
<gene>
    <name evidence="2" type="ORF">BGZ65_012908</name>
</gene>
<dbReference type="AlphaFoldDB" id="A0A9P6SQT0"/>
<comment type="caution">
    <text evidence="2">The sequence shown here is derived from an EMBL/GenBank/DDBJ whole genome shotgun (WGS) entry which is preliminary data.</text>
</comment>
<sequence>MDDSDFTEEYAILMEIEAAEADSKTAGQNSSRKAIPSHIPLRKQKIDPPAPTDLDEDTSTEELEVMVQTAMDEKRRLGDLIMDREDLNQDTEDLKREWRIMRDRISNLQPRLDAMRTISSRSSDNNKLSRGIPQDNNPSSNNTNALVHIT</sequence>
<reference evidence="2" key="1">
    <citation type="journal article" date="2020" name="Fungal Divers.">
        <title>Resolving the Mortierellaceae phylogeny through synthesis of multi-gene phylogenetics and phylogenomics.</title>
        <authorList>
            <person name="Vandepol N."/>
            <person name="Liber J."/>
            <person name="Desiro A."/>
            <person name="Na H."/>
            <person name="Kennedy M."/>
            <person name="Barry K."/>
            <person name="Grigoriev I.V."/>
            <person name="Miller A.N."/>
            <person name="O'Donnell K."/>
            <person name="Stajich J.E."/>
            <person name="Bonito G."/>
        </authorList>
    </citation>
    <scope>NUCLEOTIDE SEQUENCE</scope>
    <source>
        <strain evidence="2">MES-2147</strain>
    </source>
</reference>
<accession>A0A9P6SQT0</accession>
<feature type="compositionally biased region" description="Polar residues" evidence="1">
    <location>
        <begin position="117"/>
        <end position="150"/>
    </location>
</feature>